<feature type="transmembrane region" description="Helical" evidence="1">
    <location>
        <begin position="170"/>
        <end position="192"/>
    </location>
</feature>
<dbReference type="PANTHER" id="PTHR33121:SF70">
    <property type="entry name" value="SIGNALING PROTEIN YKOW"/>
    <property type="match status" value="1"/>
</dbReference>
<dbReference type="SUPFAM" id="SSF55073">
    <property type="entry name" value="Nucleotide cyclase"/>
    <property type="match status" value="1"/>
</dbReference>
<keyword evidence="1" id="KW-0472">Membrane</keyword>
<dbReference type="STRING" id="1117707.VQ7734_00747"/>
<dbReference type="SMART" id="SM00267">
    <property type="entry name" value="GGDEF"/>
    <property type="match status" value="1"/>
</dbReference>
<feature type="transmembrane region" description="Helical" evidence="1">
    <location>
        <begin position="6"/>
        <end position="24"/>
    </location>
</feature>
<keyword evidence="1" id="KW-1133">Transmembrane helix</keyword>
<dbReference type="RefSeq" id="WP_073579937.1">
    <property type="nucleotide sequence ID" value="NZ_AP024897.1"/>
</dbReference>
<gene>
    <name evidence="4" type="primary">gmr_1</name>
    <name evidence="4" type="ORF">VQ7734_00747</name>
</gene>
<feature type="domain" description="GGDEF" evidence="3">
    <location>
        <begin position="240"/>
        <end position="376"/>
    </location>
</feature>
<dbReference type="InterPro" id="IPR035919">
    <property type="entry name" value="EAL_sf"/>
</dbReference>
<keyword evidence="5" id="KW-1185">Reference proteome</keyword>
<dbReference type="AlphaFoldDB" id="A0A1M7YQY6"/>
<dbReference type="EC" id="3.1.4.52" evidence="4"/>
<dbReference type="Pfam" id="PF00990">
    <property type="entry name" value="GGDEF"/>
    <property type="match status" value="1"/>
</dbReference>
<proteinExistence type="predicted"/>
<evidence type="ECO:0000256" key="1">
    <source>
        <dbReference type="SAM" id="Phobius"/>
    </source>
</evidence>
<dbReference type="GO" id="GO:0071111">
    <property type="term" value="F:cyclic-guanylate-specific phosphodiesterase activity"/>
    <property type="evidence" value="ECO:0007669"/>
    <property type="project" value="UniProtKB-EC"/>
</dbReference>
<name>A0A1M7YQY6_9VIBR</name>
<keyword evidence="4" id="KW-0378">Hydrolase</keyword>
<dbReference type="PANTHER" id="PTHR33121">
    <property type="entry name" value="CYCLIC DI-GMP PHOSPHODIESTERASE PDEF"/>
    <property type="match status" value="1"/>
</dbReference>
<dbReference type="Gene3D" id="3.30.70.270">
    <property type="match status" value="1"/>
</dbReference>
<feature type="domain" description="EAL" evidence="2">
    <location>
        <begin position="385"/>
        <end position="638"/>
    </location>
</feature>
<dbReference type="EMBL" id="FRFG01000011">
    <property type="protein sequence ID" value="SHO55028.1"/>
    <property type="molecule type" value="Genomic_DNA"/>
</dbReference>
<dbReference type="InterPro" id="IPR029787">
    <property type="entry name" value="Nucleotide_cyclase"/>
</dbReference>
<organism evidence="4 5">
    <name type="scientific">Vibrio quintilis</name>
    <dbReference type="NCBI Taxonomy" id="1117707"/>
    <lineage>
        <taxon>Bacteria</taxon>
        <taxon>Pseudomonadati</taxon>
        <taxon>Pseudomonadota</taxon>
        <taxon>Gammaproteobacteria</taxon>
        <taxon>Vibrionales</taxon>
        <taxon>Vibrionaceae</taxon>
        <taxon>Vibrio</taxon>
    </lineage>
</organism>
<dbReference type="InterPro" id="IPR043128">
    <property type="entry name" value="Rev_trsase/Diguanyl_cyclase"/>
</dbReference>
<dbReference type="Pfam" id="PF00563">
    <property type="entry name" value="EAL"/>
    <property type="match status" value="1"/>
</dbReference>
<accession>A0A1M7YQY6</accession>
<reference evidence="5" key="1">
    <citation type="submission" date="2016-12" db="EMBL/GenBank/DDBJ databases">
        <authorList>
            <person name="Rodrigo-Torres L."/>
            <person name="Arahal R.D."/>
            <person name="Lucena T."/>
        </authorList>
    </citation>
    <scope>NUCLEOTIDE SEQUENCE [LARGE SCALE GENOMIC DNA]</scope>
</reference>
<evidence type="ECO:0000259" key="3">
    <source>
        <dbReference type="PROSITE" id="PS50887"/>
    </source>
</evidence>
<evidence type="ECO:0000259" key="2">
    <source>
        <dbReference type="PROSITE" id="PS50883"/>
    </source>
</evidence>
<dbReference type="InterPro" id="IPR000160">
    <property type="entry name" value="GGDEF_dom"/>
</dbReference>
<dbReference type="OrthoDB" id="1316910at2"/>
<dbReference type="SMART" id="SM00052">
    <property type="entry name" value="EAL"/>
    <property type="match status" value="1"/>
</dbReference>
<dbReference type="NCBIfam" id="TIGR00254">
    <property type="entry name" value="GGDEF"/>
    <property type="match status" value="1"/>
</dbReference>
<dbReference type="SUPFAM" id="SSF141868">
    <property type="entry name" value="EAL domain-like"/>
    <property type="match status" value="1"/>
</dbReference>
<dbReference type="Proteomes" id="UP000184600">
    <property type="component" value="Unassembled WGS sequence"/>
</dbReference>
<dbReference type="PROSITE" id="PS50883">
    <property type="entry name" value="EAL"/>
    <property type="match status" value="1"/>
</dbReference>
<evidence type="ECO:0000313" key="5">
    <source>
        <dbReference type="Proteomes" id="UP000184600"/>
    </source>
</evidence>
<dbReference type="CDD" id="cd01949">
    <property type="entry name" value="GGDEF"/>
    <property type="match status" value="1"/>
</dbReference>
<protein>
    <submittedName>
        <fullName evidence="4">Cyclic di-GMP phosphodiesterase Gmr</fullName>
        <ecNumber evidence="4">3.1.4.52</ecNumber>
    </submittedName>
</protein>
<keyword evidence="1" id="KW-0812">Transmembrane</keyword>
<sequence>MSRGHYFRYYLLFGIVVIAIWSYYSYESKNIPQKVAQSITTIEKVDSIRFTFKVALLAQKGVLIYVDALKLQDINRYYDALDQFEAAAAFINISYTKDQIYHAKVMPILDKIIHLTRNKKLRISQSELAYINTLVNDIDEFSELREREIWNNVQKNYITFRTNEYKIAQLYRTIAFGAFIFLIIVTSQLYYLNRLLRDIRHKESALKKLAFYDSLTNTANRKLIETELEKKLDSEQSSSQQCFVIIGDIDNFKRINDLLGHPSGDKIIVETAHRLKAILRQNDKLGRLGGDEFLLLLSEISGQEELISRIQTIQDAFVLPMLIESREFAITLSFGVSSTKTPDGDYLNVQEVIKNADIAMHKAKQEGKNRYHIYNKQLSEILEQEHQLETEIKRGILHNEFELYFQPQINMRTGQLTGVEALVRWNHPTRGLLLPREFIEVVERGILVKEFGEWVIREAIVQQQKWLIAGIDLHVSINLSAKHILTSDFLPSMKKLVVSLNADLKRLHFEITEYELISHQSVGIENLNSLNGAGFSLFLDDFGTGYSSISYLEKIPVSGIKIDKKFIDYIDSSGNRYLMVNGILTIAKAMGIKVVAEGVETGEQFKYLAKSHCDYLQGYLISKPLAVRELEQFVKHQYKNVIEPLLMEDDER</sequence>
<dbReference type="Gene3D" id="3.20.20.450">
    <property type="entry name" value="EAL domain"/>
    <property type="match status" value="1"/>
</dbReference>
<dbReference type="CDD" id="cd01948">
    <property type="entry name" value="EAL"/>
    <property type="match status" value="1"/>
</dbReference>
<dbReference type="InterPro" id="IPR001633">
    <property type="entry name" value="EAL_dom"/>
</dbReference>
<evidence type="ECO:0000313" key="4">
    <source>
        <dbReference type="EMBL" id="SHO55028.1"/>
    </source>
</evidence>
<dbReference type="InterPro" id="IPR050706">
    <property type="entry name" value="Cyclic-di-GMP_PDE-like"/>
</dbReference>
<dbReference type="PROSITE" id="PS50887">
    <property type="entry name" value="GGDEF"/>
    <property type="match status" value="1"/>
</dbReference>